<dbReference type="EMBL" id="LQQY01000034">
    <property type="protein sequence ID" value="KZE45296.1"/>
    <property type="molecule type" value="Genomic_DNA"/>
</dbReference>
<accession>A0A0J5TBI9</accession>
<sequence length="89" mass="10454">MYIVTLYSLLATITSTMITFLAGMYFDPKRVMKYFSITYFAFCAIGIFFYGIREFSMLVYAYIASLVGLFLSQLYNKAYRHQMDKARKN</sequence>
<protein>
    <submittedName>
        <fullName evidence="2">Uncharacterized protein</fullName>
    </submittedName>
</protein>
<keyword evidence="1" id="KW-0472">Membrane</keyword>
<feature type="transmembrane region" description="Helical" evidence="1">
    <location>
        <begin position="34"/>
        <end position="52"/>
    </location>
</feature>
<dbReference type="PATRIC" id="fig|189381.10.peg.3586"/>
<feature type="transmembrane region" description="Helical" evidence="1">
    <location>
        <begin position="6"/>
        <end position="27"/>
    </location>
</feature>
<keyword evidence="1" id="KW-1133">Transmembrane helix</keyword>
<keyword evidence="1" id="KW-0812">Transmembrane</keyword>
<evidence type="ECO:0000313" key="3">
    <source>
        <dbReference type="Proteomes" id="UP000076510"/>
    </source>
</evidence>
<reference evidence="3" key="1">
    <citation type="submission" date="2016-01" db="EMBL/GenBank/DDBJ databases">
        <title>Whole genome sequencing of Bhargavaea cecembensis T14.</title>
        <authorList>
            <person name="Hong K.W."/>
        </authorList>
    </citation>
    <scope>NUCLEOTIDE SEQUENCE [LARGE SCALE GENOMIC DNA]</scope>
    <source>
        <strain evidence="3">M19</strain>
    </source>
</reference>
<comment type="caution">
    <text evidence="2">The sequence shown here is derived from an EMBL/GenBank/DDBJ whole genome shotgun (WGS) entry which is preliminary data.</text>
</comment>
<evidence type="ECO:0000256" key="1">
    <source>
        <dbReference type="SAM" id="Phobius"/>
    </source>
</evidence>
<gene>
    <name evidence="2" type="ORF">AV649_03630</name>
</gene>
<dbReference type="Proteomes" id="UP000076510">
    <property type="component" value="Unassembled WGS sequence"/>
</dbReference>
<name>A0A0J5TBI9_9BACI</name>
<organism evidence="2 3">
    <name type="scientific">Rossellomorea marisflavi</name>
    <dbReference type="NCBI Taxonomy" id="189381"/>
    <lineage>
        <taxon>Bacteria</taxon>
        <taxon>Bacillati</taxon>
        <taxon>Bacillota</taxon>
        <taxon>Bacilli</taxon>
        <taxon>Bacillales</taxon>
        <taxon>Bacillaceae</taxon>
        <taxon>Rossellomorea</taxon>
    </lineage>
</organism>
<proteinExistence type="predicted"/>
<evidence type="ECO:0000313" key="2">
    <source>
        <dbReference type="EMBL" id="KZE45296.1"/>
    </source>
</evidence>
<feature type="transmembrane region" description="Helical" evidence="1">
    <location>
        <begin position="58"/>
        <end position="75"/>
    </location>
</feature>
<dbReference type="AlphaFoldDB" id="A0A0J5TBI9"/>